<name>A0ABR7YUG5_9SPHI</name>
<keyword evidence="1" id="KW-0732">Signal</keyword>
<feature type="signal peptide" evidence="1">
    <location>
        <begin position="1"/>
        <end position="21"/>
    </location>
</feature>
<organism evidence="2 3">
    <name type="scientific">Sphingobacterium micropteri</name>
    <dbReference type="NCBI Taxonomy" id="2763501"/>
    <lineage>
        <taxon>Bacteria</taxon>
        <taxon>Pseudomonadati</taxon>
        <taxon>Bacteroidota</taxon>
        <taxon>Sphingobacteriia</taxon>
        <taxon>Sphingobacteriales</taxon>
        <taxon>Sphingobacteriaceae</taxon>
        <taxon>Sphingobacterium</taxon>
    </lineage>
</organism>
<dbReference type="PROSITE" id="PS51257">
    <property type="entry name" value="PROKAR_LIPOPROTEIN"/>
    <property type="match status" value="1"/>
</dbReference>
<keyword evidence="3" id="KW-1185">Reference proteome</keyword>
<dbReference type="EMBL" id="JACOIK010000016">
    <property type="protein sequence ID" value="MBD1434944.1"/>
    <property type="molecule type" value="Genomic_DNA"/>
</dbReference>
<evidence type="ECO:0000313" key="3">
    <source>
        <dbReference type="Proteomes" id="UP000602759"/>
    </source>
</evidence>
<evidence type="ECO:0000256" key="1">
    <source>
        <dbReference type="SAM" id="SignalP"/>
    </source>
</evidence>
<evidence type="ECO:0000313" key="2">
    <source>
        <dbReference type="EMBL" id="MBD1434944.1"/>
    </source>
</evidence>
<sequence length="92" mass="10704">MKIHKLIMSLTLLTMASCATNKFTFQKKMFNRLSELDIKTVIEVEKERNSKDITPVHLIEIGEGIYPNKNRYILVTPRSYESKDKPNFKLAT</sequence>
<protein>
    <recommendedName>
        <fullName evidence="4">Lipoprotein</fullName>
    </recommendedName>
</protein>
<feature type="chain" id="PRO_5046108683" description="Lipoprotein" evidence="1">
    <location>
        <begin position="22"/>
        <end position="92"/>
    </location>
</feature>
<reference evidence="2 3" key="1">
    <citation type="submission" date="2020-08" db="EMBL/GenBank/DDBJ databases">
        <title>Sphingobacterium sp. DN00404 isolated from aquaculture water.</title>
        <authorList>
            <person name="Zhang M."/>
        </authorList>
    </citation>
    <scope>NUCLEOTIDE SEQUENCE [LARGE SCALE GENOMIC DNA]</scope>
    <source>
        <strain evidence="2 3">DN00404</strain>
    </source>
</reference>
<evidence type="ECO:0008006" key="4">
    <source>
        <dbReference type="Google" id="ProtNLM"/>
    </source>
</evidence>
<gene>
    <name evidence="2" type="ORF">H8B06_19135</name>
</gene>
<dbReference type="RefSeq" id="WP_190995797.1">
    <property type="nucleotide sequence ID" value="NZ_JACOIK010000016.1"/>
</dbReference>
<comment type="caution">
    <text evidence="2">The sequence shown here is derived from an EMBL/GenBank/DDBJ whole genome shotgun (WGS) entry which is preliminary data.</text>
</comment>
<accession>A0ABR7YUG5</accession>
<proteinExistence type="predicted"/>
<dbReference type="Proteomes" id="UP000602759">
    <property type="component" value="Unassembled WGS sequence"/>
</dbReference>